<name>A0A4R6T438_9BACT</name>
<accession>A0A4R6T438</accession>
<organism evidence="1 2">
    <name type="scientific">Algoriphagus boseongensis</name>
    <dbReference type="NCBI Taxonomy" id="1442587"/>
    <lineage>
        <taxon>Bacteria</taxon>
        <taxon>Pseudomonadati</taxon>
        <taxon>Bacteroidota</taxon>
        <taxon>Cytophagia</taxon>
        <taxon>Cytophagales</taxon>
        <taxon>Cyclobacteriaceae</taxon>
        <taxon>Algoriphagus</taxon>
    </lineage>
</organism>
<dbReference type="EMBL" id="SNYF01000007">
    <property type="protein sequence ID" value="TDQ16427.1"/>
    <property type="molecule type" value="Genomic_DNA"/>
</dbReference>
<keyword evidence="2" id="KW-1185">Reference proteome</keyword>
<evidence type="ECO:0000313" key="1">
    <source>
        <dbReference type="EMBL" id="TDQ16427.1"/>
    </source>
</evidence>
<dbReference type="RefSeq" id="WP_133556357.1">
    <property type="nucleotide sequence ID" value="NZ_SNYF01000007.1"/>
</dbReference>
<dbReference type="AlphaFoldDB" id="A0A4R6T438"/>
<dbReference type="OrthoDB" id="822236at2"/>
<comment type="caution">
    <text evidence="1">The sequence shown here is derived from an EMBL/GenBank/DDBJ whole genome shotgun (WGS) entry which is preliminary data.</text>
</comment>
<protein>
    <submittedName>
        <fullName evidence="1">Uncharacterized protein</fullName>
    </submittedName>
</protein>
<reference evidence="1 2" key="1">
    <citation type="submission" date="2019-03" db="EMBL/GenBank/DDBJ databases">
        <title>Genomic Encyclopedia of Type Strains, Phase III (KMG-III): the genomes of soil and plant-associated and newly described type strains.</title>
        <authorList>
            <person name="Whitman W."/>
        </authorList>
    </citation>
    <scope>NUCLEOTIDE SEQUENCE [LARGE SCALE GENOMIC DNA]</scope>
    <source>
        <strain evidence="1 2">CECT 8446</strain>
    </source>
</reference>
<gene>
    <name evidence="1" type="ORF">DFQ04_2545</name>
</gene>
<evidence type="ECO:0000313" key="2">
    <source>
        <dbReference type="Proteomes" id="UP000294535"/>
    </source>
</evidence>
<dbReference type="Proteomes" id="UP000294535">
    <property type="component" value="Unassembled WGS sequence"/>
</dbReference>
<proteinExistence type="predicted"/>
<sequence length="278" mass="30472">MAYSQESNRVNYSQLGLSFVIPNQWQGSEVGDAVLLQSPTIPGVILISTHNQTLAQLKAQANQTINDNQGTYLQPMGSIESLNSHTIARTYQGTLEGNPAQSYIITLENPTGGIGVTILVAAQPEQFSEEIKKAGIALAASFEFTKVDRSSELAEWKAWLSGWRLTYMHSYNSSGSADVGIYGGISAQRIIDLCPQGNFNFSGKSTVIMDGMAPNSGNSNGNGIWEIVLGADATPHLRLTFSNGEVREYKLEFREEKLFLNGERYFRTNDGDNDPRCF</sequence>